<sequence length="107" mass="11225">MSAARACGAWGESPRRAYGWGGAVEVGTGTGGWGVRSPCGVPQRVCPHARARLGRHDPVSRGGACNGWLRASPLEFTSRTMDIGGCGRHHCRVHVPHCVSASYTAAL</sequence>
<proteinExistence type="predicted"/>
<reference evidence="1 2" key="1">
    <citation type="submission" date="2017-03" db="EMBL/GenBank/DDBJ databases">
        <title>WGS assembly of Porphyra umbilicalis.</title>
        <authorList>
            <person name="Brawley S.H."/>
            <person name="Blouin N.A."/>
            <person name="Ficko-Blean E."/>
            <person name="Wheeler G.L."/>
            <person name="Lohr M."/>
            <person name="Goodson H.V."/>
            <person name="Jenkins J.W."/>
            <person name="Blaby-Haas C.E."/>
            <person name="Helliwell K.E."/>
            <person name="Chan C."/>
            <person name="Marriage T."/>
            <person name="Bhattacharya D."/>
            <person name="Klein A.S."/>
            <person name="Badis Y."/>
            <person name="Brodie J."/>
            <person name="Cao Y."/>
            <person name="Collen J."/>
            <person name="Dittami S.M."/>
            <person name="Gachon C.M."/>
            <person name="Green B.R."/>
            <person name="Karpowicz S."/>
            <person name="Kim J.W."/>
            <person name="Kudahl U."/>
            <person name="Lin S."/>
            <person name="Michel G."/>
            <person name="Mittag M."/>
            <person name="Olson B.J."/>
            <person name="Pangilinan J."/>
            <person name="Peng Y."/>
            <person name="Qiu H."/>
            <person name="Shu S."/>
            <person name="Singer J.T."/>
            <person name="Smith A.G."/>
            <person name="Sprecher B.N."/>
            <person name="Wagner V."/>
            <person name="Wang W."/>
            <person name="Wang Z.-Y."/>
            <person name="Yan J."/>
            <person name="Yarish C."/>
            <person name="Zoeuner-Riek S."/>
            <person name="Zhuang Y."/>
            <person name="Zou Y."/>
            <person name="Lindquist E.A."/>
            <person name="Grimwood J."/>
            <person name="Barry K."/>
            <person name="Rokhsar D.S."/>
            <person name="Schmutz J."/>
            <person name="Stiller J.W."/>
            <person name="Grossman A.R."/>
            <person name="Prochnik S.E."/>
        </authorList>
    </citation>
    <scope>NUCLEOTIDE SEQUENCE [LARGE SCALE GENOMIC DNA]</scope>
    <source>
        <strain evidence="1">4086291</strain>
    </source>
</reference>
<protein>
    <submittedName>
        <fullName evidence="1">Uncharacterized protein</fullName>
    </submittedName>
</protein>
<dbReference type="Proteomes" id="UP000218209">
    <property type="component" value="Unassembled WGS sequence"/>
</dbReference>
<name>A0A1X6NZ79_PORUM</name>
<evidence type="ECO:0000313" key="2">
    <source>
        <dbReference type="Proteomes" id="UP000218209"/>
    </source>
</evidence>
<organism evidence="1 2">
    <name type="scientific">Porphyra umbilicalis</name>
    <name type="common">Purple laver</name>
    <name type="synonym">Red alga</name>
    <dbReference type="NCBI Taxonomy" id="2786"/>
    <lineage>
        <taxon>Eukaryota</taxon>
        <taxon>Rhodophyta</taxon>
        <taxon>Bangiophyceae</taxon>
        <taxon>Bangiales</taxon>
        <taxon>Bangiaceae</taxon>
        <taxon>Porphyra</taxon>
    </lineage>
</organism>
<evidence type="ECO:0000313" key="1">
    <source>
        <dbReference type="EMBL" id="OSX73921.1"/>
    </source>
</evidence>
<accession>A0A1X6NZ79</accession>
<dbReference type="AlphaFoldDB" id="A0A1X6NZ79"/>
<dbReference type="EMBL" id="KV918972">
    <property type="protein sequence ID" value="OSX73921.1"/>
    <property type="molecule type" value="Genomic_DNA"/>
</dbReference>
<gene>
    <name evidence="1" type="ORF">BU14_0319s0009</name>
</gene>
<keyword evidence="2" id="KW-1185">Reference proteome</keyword>